<dbReference type="EC" id="1.6.5.5" evidence="2"/>
<evidence type="ECO:0000313" key="3">
    <source>
        <dbReference type="Proteomes" id="UP000032545"/>
    </source>
</evidence>
<dbReference type="RefSeq" id="WP_082121563.1">
    <property type="nucleotide sequence ID" value="NZ_JYFN01000001.1"/>
</dbReference>
<dbReference type="InterPro" id="IPR036291">
    <property type="entry name" value="NAD(P)-bd_dom_sf"/>
</dbReference>
<feature type="domain" description="Enoyl reductase (ER)" evidence="1">
    <location>
        <begin position="11"/>
        <end position="321"/>
    </location>
</feature>
<evidence type="ECO:0000313" key="2">
    <source>
        <dbReference type="EMBL" id="KJE25517.1"/>
    </source>
</evidence>
<dbReference type="SMART" id="SM00829">
    <property type="entry name" value="PKS_ER"/>
    <property type="match status" value="1"/>
</dbReference>
<evidence type="ECO:0000259" key="1">
    <source>
        <dbReference type="SMART" id="SM00829"/>
    </source>
</evidence>
<dbReference type="Pfam" id="PF00107">
    <property type="entry name" value="ADH_zinc_N"/>
    <property type="match status" value="1"/>
</dbReference>
<dbReference type="InterPro" id="IPR013149">
    <property type="entry name" value="ADH-like_C"/>
</dbReference>
<dbReference type="Proteomes" id="UP000032545">
    <property type="component" value="Unassembled WGS sequence"/>
</dbReference>
<dbReference type="SUPFAM" id="SSF50129">
    <property type="entry name" value="GroES-like"/>
    <property type="match status" value="1"/>
</dbReference>
<dbReference type="PANTHER" id="PTHR43677:SF4">
    <property type="entry name" value="QUINONE OXIDOREDUCTASE-LIKE PROTEIN 2"/>
    <property type="match status" value="1"/>
</dbReference>
<dbReference type="InterPro" id="IPR051397">
    <property type="entry name" value="Zn-ADH-like_protein"/>
</dbReference>
<dbReference type="SUPFAM" id="SSF51735">
    <property type="entry name" value="NAD(P)-binding Rossmann-fold domains"/>
    <property type="match status" value="1"/>
</dbReference>
<proteinExistence type="predicted"/>
<dbReference type="InterPro" id="IPR020843">
    <property type="entry name" value="ER"/>
</dbReference>
<reference evidence="3" key="1">
    <citation type="submission" date="2015-02" db="EMBL/GenBank/DDBJ databases">
        <title>Draft Genome of Frankia sp. CpI1-S.</title>
        <authorList>
            <person name="Oshone R.T."/>
            <person name="Ngom M."/>
            <person name="Ghodhbane-Gtari F."/>
            <person name="Gtari M."/>
            <person name="Morris K."/>
            <person name="Thomas K."/>
            <person name="Sen A."/>
            <person name="Tisa L.S."/>
        </authorList>
    </citation>
    <scope>NUCLEOTIDE SEQUENCE [LARGE SCALE GENOMIC DNA]</scope>
    <source>
        <strain evidence="3">CpI1-S</strain>
    </source>
</reference>
<dbReference type="EMBL" id="JYFN01000001">
    <property type="protein sequence ID" value="KJE25517.1"/>
    <property type="molecule type" value="Genomic_DNA"/>
</dbReference>
<dbReference type="Gene3D" id="3.40.50.720">
    <property type="entry name" value="NAD(P)-binding Rossmann-like Domain"/>
    <property type="match status" value="1"/>
</dbReference>
<dbReference type="PANTHER" id="PTHR43677">
    <property type="entry name" value="SHORT-CHAIN DEHYDROGENASE/REDUCTASE"/>
    <property type="match status" value="1"/>
</dbReference>
<dbReference type="OrthoDB" id="4190732at2"/>
<dbReference type="InterPro" id="IPR011032">
    <property type="entry name" value="GroES-like_sf"/>
</dbReference>
<organism evidence="2 3">
    <name type="scientific">Frankia torreyi</name>
    <dbReference type="NCBI Taxonomy" id="1856"/>
    <lineage>
        <taxon>Bacteria</taxon>
        <taxon>Bacillati</taxon>
        <taxon>Actinomycetota</taxon>
        <taxon>Actinomycetes</taxon>
        <taxon>Frankiales</taxon>
        <taxon>Frankiaceae</taxon>
        <taxon>Frankia</taxon>
    </lineage>
</organism>
<dbReference type="Pfam" id="PF08240">
    <property type="entry name" value="ADH_N"/>
    <property type="match status" value="1"/>
</dbReference>
<sequence length="333" mass="34137">MMRAAVCHRLGTPDEITTELVPRPEPGPGEALIRVHAAAVNLPDVLIAAGRYQVPVPPPFTPGSEFAGVVVGVGSQVTGVRVGDRVAGAAMSGAFAEYVAAPATSLIPVPAGVDLATAAASWVCHLTAYHALRSIADIAPGERLVVLGAAGGVGLATVELGALLGARVIAAASSPEKLAACKERGAEHLIDYERTPLRDAIRAAAGGADVVVDPVGGRFAEAALRTLGWGGRFVTVGYASGEIPRIPLNLLLLKGMIVRGFELRTFPQFEPELAARDRAELAELLGAGRVAPLIGARFPLAATGAALTHVAERQAIGKVVLEMTDGDDTGVEA</sequence>
<dbReference type="PATRIC" id="fig|1502723.3.peg.150"/>
<keyword evidence="2" id="KW-0560">Oxidoreductase</keyword>
<accession>A0A0D8BQ43</accession>
<dbReference type="CDD" id="cd08241">
    <property type="entry name" value="QOR1"/>
    <property type="match status" value="1"/>
</dbReference>
<comment type="caution">
    <text evidence="2">The sequence shown here is derived from an EMBL/GenBank/DDBJ whole genome shotgun (WGS) entry which is preliminary data.</text>
</comment>
<dbReference type="AlphaFoldDB" id="A0A0D8BQ43"/>
<dbReference type="GO" id="GO:0003960">
    <property type="term" value="F:quinone reductase (NADPH) activity"/>
    <property type="evidence" value="ECO:0007669"/>
    <property type="project" value="UniProtKB-EC"/>
</dbReference>
<name>A0A0D8BQ43_9ACTN</name>
<dbReference type="Gene3D" id="3.90.180.10">
    <property type="entry name" value="Medium-chain alcohol dehydrogenases, catalytic domain"/>
    <property type="match status" value="1"/>
</dbReference>
<reference evidence="2 3" key="2">
    <citation type="journal article" date="2016" name="Genome Announc.">
        <title>Permanent Draft Genome Sequences for Two Variants of Frankia sp. Strain CpI1, the First Frankia Strain Isolated from Root Nodules of Comptonia peregrina.</title>
        <authorList>
            <person name="Oshone R."/>
            <person name="Hurst S.G.IV."/>
            <person name="Abebe-Akele F."/>
            <person name="Simpson S."/>
            <person name="Morris K."/>
            <person name="Thomas W.K."/>
            <person name="Tisa L.S."/>
        </authorList>
    </citation>
    <scope>NUCLEOTIDE SEQUENCE [LARGE SCALE GENOMIC DNA]</scope>
    <source>
        <strain evidence="3">CpI1-S</strain>
    </source>
</reference>
<protein>
    <submittedName>
        <fullName evidence="2">Zn-dependent oxidoreductase, NADPH:quinone reductase</fullName>
        <ecNumber evidence="2">1.6.5.5</ecNumber>
    </submittedName>
</protein>
<keyword evidence="3" id="KW-1185">Reference proteome</keyword>
<gene>
    <name evidence="2" type="ORF">FF36_00133</name>
</gene>
<dbReference type="InterPro" id="IPR013154">
    <property type="entry name" value="ADH-like_N"/>
</dbReference>